<evidence type="ECO:0000313" key="2">
    <source>
        <dbReference type="Proteomes" id="UP000483362"/>
    </source>
</evidence>
<gene>
    <name evidence="1" type="ORF">FYJ29_13095</name>
</gene>
<dbReference type="EMBL" id="VULT01000029">
    <property type="protein sequence ID" value="MSS18684.1"/>
    <property type="molecule type" value="Genomic_DNA"/>
</dbReference>
<accession>A0A6L5XGN0</accession>
<proteinExistence type="predicted"/>
<keyword evidence="2" id="KW-1185">Reference proteome</keyword>
<dbReference type="RefSeq" id="WP_154328089.1">
    <property type="nucleotide sequence ID" value="NZ_CP045696.1"/>
</dbReference>
<name>A0A6L5XGN0_9BACT</name>
<dbReference type="AlphaFoldDB" id="A0A6L5XGN0"/>
<protein>
    <submittedName>
        <fullName evidence="1">Uncharacterized protein</fullName>
    </submittedName>
</protein>
<sequence>MINFNDIGSWHFVSELDVLEVTAAANVAVSITASDGSVLLNGTYIPVGGTVRVYHLRKLLSPLIMEVTATFTITVSGVSKTVHVVQSQVAVSEAAADFLPSFFLSTVMSERDTAVGRKELLTMLPIEATLPTVQAVCSYWNGSAVVTAGKTVATTGMTANTPFEIDVSAAQFVDTTLGTLVGYTVTCGERRMAYRVRQLPTAEVAMLMRNAFGAWEAVYFAGMTEQSPEYTRETALVNGRLRLYNLEETDTRKCYTGSLRPSGVTLTRDLARSRDVVLLERGVASDEVVVTAVDVKHTSADNDIADMTVTWRRSSLLSARLVPVRTPKLFDETFDETYN</sequence>
<dbReference type="Proteomes" id="UP000483362">
    <property type="component" value="Unassembled WGS sequence"/>
</dbReference>
<organism evidence="1 2">
    <name type="scientific">Sodaliphilus pleomorphus</name>
    <dbReference type="NCBI Taxonomy" id="2606626"/>
    <lineage>
        <taxon>Bacteria</taxon>
        <taxon>Pseudomonadati</taxon>
        <taxon>Bacteroidota</taxon>
        <taxon>Bacteroidia</taxon>
        <taxon>Bacteroidales</taxon>
        <taxon>Muribaculaceae</taxon>
        <taxon>Sodaliphilus</taxon>
    </lineage>
</organism>
<comment type="caution">
    <text evidence="1">The sequence shown here is derived from an EMBL/GenBank/DDBJ whole genome shotgun (WGS) entry which is preliminary data.</text>
</comment>
<reference evidence="1 2" key="1">
    <citation type="submission" date="2019-08" db="EMBL/GenBank/DDBJ databases">
        <title>In-depth cultivation of the pig gut microbiome towards novel bacterial diversity and tailored functional studies.</title>
        <authorList>
            <person name="Wylensek D."/>
            <person name="Hitch T.C.A."/>
            <person name="Clavel T."/>
        </authorList>
    </citation>
    <scope>NUCLEOTIDE SEQUENCE [LARGE SCALE GENOMIC DNA]</scope>
    <source>
        <strain evidence="1 2">Oil-RF-744-WCA-WT-10</strain>
    </source>
</reference>
<evidence type="ECO:0000313" key="1">
    <source>
        <dbReference type="EMBL" id="MSS18684.1"/>
    </source>
</evidence>